<keyword evidence="1" id="KW-0472">Membrane</keyword>
<evidence type="ECO:0000313" key="3">
    <source>
        <dbReference type="Proteomes" id="UP000316426"/>
    </source>
</evidence>
<dbReference type="KEGG" id="bmei:Spa11_14790"/>
<dbReference type="Proteomes" id="UP000316426">
    <property type="component" value="Chromosome"/>
</dbReference>
<evidence type="ECO:0000313" key="2">
    <source>
        <dbReference type="EMBL" id="QDV73283.1"/>
    </source>
</evidence>
<evidence type="ECO:0000256" key="1">
    <source>
        <dbReference type="SAM" id="Phobius"/>
    </source>
</evidence>
<proteinExistence type="predicted"/>
<sequence length="82" mass="8869">MAIIAGVMIACSIVYELAVRHRTDDFHWMVMSKGFTVVMSYLTLGGCLLAAARKFWTKKMNSGLILAATGVLVMSLAVISVS</sequence>
<protein>
    <submittedName>
        <fullName evidence="2">Uncharacterized protein</fullName>
    </submittedName>
</protein>
<gene>
    <name evidence="2" type="ORF">Spa11_14790</name>
</gene>
<accession>A0A518K661</accession>
<feature type="transmembrane region" description="Helical" evidence="1">
    <location>
        <begin position="64"/>
        <end position="81"/>
    </location>
</feature>
<name>A0A518K661_9BACT</name>
<keyword evidence="1" id="KW-1133">Transmembrane helix</keyword>
<dbReference type="EMBL" id="CP036349">
    <property type="protein sequence ID" value="QDV73283.1"/>
    <property type="molecule type" value="Genomic_DNA"/>
</dbReference>
<dbReference type="AlphaFoldDB" id="A0A518K661"/>
<reference evidence="2 3" key="1">
    <citation type="submission" date="2019-02" db="EMBL/GenBank/DDBJ databases">
        <title>Deep-cultivation of Planctomycetes and their phenomic and genomic characterization uncovers novel biology.</title>
        <authorList>
            <person name="Wiegand S."/>
            <person name="Jogler M."/>
            <person name="Boedeker C."/>
            <person name="Pinto D."/>
            <person name="Vollmers J."/>
            <person name="Rivas-Marin E."/>
            <person name="Kohn T."/>
            <person name="Peeters S.H."/>
            <person name="Heuer A."/>
            <person name="Rast P."/>
            <person name="Oberbeckmann S."/>
            <person name="Bunk B."/>
            <person name="Jeske O."/>
            <person name="Meyerdierks A."/>
            <person name="Storesund J.E."/>
            <person name="Kallscheuer N."/>
            <person name="Luecker S."/>
            <person name="Lage O.M."/>
            <person name="Pohl T."/>
            <person name="Merkel B.J."/>
            <person name="Hornburger P."/>
            <person name="Mueller R.-W."/>
            <person name="Bruemmer F."/>
            <person name="Labrenz M."/>
            <person name="Spormann A.M."/>
            <person name="Op den Camp H."/>
            <person name="Overmann J."/>
            <person name="Amann R."/>
            <person name="Jetten M.S.M."/>
            <person name="Mascher T."/>
            <person name="Medema M.H."/>
            <person name="Devos D.P."/>
            <person name="Kaster A.-K."/>
            <person name="Ovreas L."/>
            <person name="Rohde M."/>
            <person name="Galperin M.Y."/>
            <person name="Jogler C."/>
        </authorList>
    </citation>
    <scope>NUCLEOTIDE SEQUENCE [LARGE SCALE GENOMIC DNA]</scope>
    <source>
        <strain evidence="2 3">Spa11</strain>
    </source>
</reference>
<keyword evidence="1" id="KW-0812">Transmembrane</keyword>
<organism evidence="2 3">
    <name type="scientific">Botrimarina mediterranea</name>
    <dbReference type="NCBI Taxonomy" id="2528022"/>
    <lineage>
        <taxon>Bacteria</taxon>
        <taxon>Pseudomonadati</taxon>
        <taxon>Planctomycetota</taxon>
        <taxon>Planctomycetia</taxon>
        <taxon>Pirellulales</taxon>
        <taxon>Lacipirellulaceae</taxon>
        <taxon>Botrimarina</taxon>
    </lineage>
</organism>
<feature type="transmembrane region" description="Helical" evidence="1">
    <location>
        <begin position="34"/>
        <end position="52"/>
    </location>
</feature>
<keyword evidence="3" id="KW-1185">Reference proteome</keyword>